<name>A0ACB8FBX0_9SAUR</name>
<gene>
    <name evidence="1" type="ORF">K3G42_027463</name>
</gene>
<dbReference type="EMBL" id="CM037621">
    <property type="protein sequence ID" value="KAH8002731.1"/>
    <property type="molecule type" value="Genomic_DNA"/>
</dbReference>
<evidence type="ECO:0000313" key="1">
    <source>
        <dbReference type="EMBL" id="KAH8002731.1"/>
    </source>
</evidence>
<reference evidence="1" key="1">
    <citation type="submission" date="2021-08" db="EMBL/GenBank/DDBJ databases">
        <title>The first chromosome-level gecko genome reveals the dynamic sex chromosomes of Neotropical dwarf geckos (Sphaerodactylidae: Sphaerodactylus).</title>
        <authorList>
            <person name="Pinto B.J."/>
            <person name="Keating S.E."/>
            <person name="Gamble T."/>
        </authorList>
    </citation>
    <scope>NUCLEOTIDE SEQUENCE</scope>
    <source>
        <strain evidence="1">TG3544</strain>
    </source>
</reference>
<evidence type="ECO:0000313" key="2">
    <source>
        <dbReference type="Proteomes" id="UP000827872"/>
    </source>
</evidence>
<comment type="caution">
    <text evidence="1">The sequence shown here is derived from an EMBL/GenBank/DDBJ whole genome shotgun (WGS) entry which is preliminary data.</text>
</comment>
<accession>A0ACB8FBX0</accession>
<proteinExistence type="predicted"/>
<dbReference type="Proteomes" id="UP000827872">
    <property type="component" value="Linkage Group LG08"/>
</dbReference>
<sequence length="106" mass="10526">MGTSGGLEATGGEEHLKPPKTGLDNAAWANLLGSIGTLSAAHELPCFGSRRCGCRLAKPLGGCGVPPGPSEKLTLLGSPVATPLPTCQSRGAAAAKDLASQLPAHT</sequence>
<organism evidence="1 2">
    <name type="scientific">Sphaerodactylus townsendi</name>
    <dbReference type="NCBI Taxonomy" id="933632"/>
    <lineage>
        <taxon>Eukaryota</taxon>
        <taxon>Metazoa</taxon>
        <taxon>Chordata</taxon>
        <taxon>Craniata</taxon>
        <taxon>Vertebrata</taxon>
        <taxon>Euteleostomi</taxon>
        <taxon>Lepidosauria</taxon>
        <taxon>Squamata</taxon>
        <taxon>Bifurcata</taxon>
        <taxon>Gekkota</taxon>
        <taxon>Sphaerodactylidae</taxon>
        <taxon>Sphaerodactylus</taxon>
    </lineage>
</organism>
<protein>
    <submittedName>
        <fullName evidence="1">Uncharacterized protein</fullName>
    </submittedName>
</protein>
<keyword evidence="2" id="KW-1185">Reference proteome</keyword>